<keyword evidence="2" id="KW-0067">ATP-binding</keyword>
<dbReference type="PANTHER" id="PTHR32071">
    <property type="entry name" value="TRANSCRIPTIONAL REGULATORY PROTEIN"/>
    <property type="match status" value="1"/>
</dbReference>
<dbReference type="Gene3D" id="1.10.8.60">
    <property type="match status" value="1"/>
</dbReference>
<sequence>MSVCGRRLLIVEDEPLLRITMADALRKEGWTVDVADDGVKGAALFEQYLHDMIVSDLVMPQMGGMDLLKRVKALQPTTTVVIITAHGTVNRAVEAMREGAADFIAKPFSMAQLVVRLSNVCSTRLLREQNVRLQEQLEKRHSFANMIGKSKAMREVFDLIRLVADSDASVLVYGESGTGKEMVAAAVHYNSQRRAKSYVRVSCASLPESLIESELFGYERGAFTGANERRIGRFEAASGGTLFLDEIGELPLGFQVKLLRALQERQIERLGSNRPVDVNVRIVSASLRPLEDEIDAGRFREDLFFRINTVAICLPPLRKRLEDVPILAASFLQEFAEERKLEIEGFSDEVLEVFDAHPWTGNVRELRNVVERAVLFCRGSKVEVDDIPVSMRGRSRETALEGRDKVMTMHEAVEKAEVRAIRAALASTGGRRADAADLLGVSRKTLWEKIKHHDVTVD</sequence>
<dbReference type="SUPFAM" id="SSF52540">
    <property type="entry name" value="P-loop containing nucleoside triphosphate hydrolases"/>
    <property type="match status" value="1"/>
</dbReference>
<name>Q3IBQ0_9BACT</name>
<proteinExistence type="predicted"/>
<feature type="domain" description="Response regulatory" evidence="7">
    <location>
        <begin position="7"/>
        <end position="121"/>
    </location>
</feature>
<dbReference type="InterPro" id="IPR002078">
    <property type="entry name" value="Sigma_54_int"/>
</dbReference>
<dbReference type="InterPro" id="IPR058031">
    <property type="entry name" value="AAA_lid_NorR"/>
</dbReference>
<dbReference type="CDD" id="cd00009">
    <property type="entry name" value="AAA"/>
    <property type="match status" value="1"/>
</dbReference>
<dbReference type="PROSITE" id="PS50110">
    <property type="entry name" value="RESPONSE_REGULATORY"/>
    <property type="match status" value="1"/>
</dbReference>
<dbReference type="PRINTS" id="PR01590">
    <property type="entry name" value="HTHFIS"/>
</dbReference>
<dbReference type="Pfam" id="PF00158">
    <property type="entry name" value="Sigma54_activat"/>
    <property type="match status" value="1"/>
</dbReference>
<dbReference type="InterPro" id="IPR003593">
    <property type="entry name" value="AAA+_ATPase"/>
</dbReference>
<dbReference type="GO" id="GO:0000160">
    <property type="term" value="P:phosphorelay signal transduction system"/>
    <property type="evidence" value="ECO:0007669"/>
    <property type="project" value="InterPro"/>
</dbReference>
<dbReference type="PROSITE" id="PS00675">
    <property type="entry name" value="SIGMA54_INTERACT_1"/>
    <property type="match status" value="1"/>
</dbReference>
<dbReference type="FunFam" id="3.40.50.300:FF:000006">
    <property type="entry name" value="DNA-binding transcriptional regulator NtrC"/>
    <property type="match status" value="1"/>
</dbReference>
<feature type="domain" description="Sigma-54 factor interaction" evidence="6">
    <location>
        <begin position="146"/>
        <end position="375"/>
    </location>
</feature>
<dbReference type="SMART" id="SM00448">
    <property type="entry name" value="REC"/>
    <property type="match status" value="1"/>
</dbReference>
<protein>
    <submittedName>
        <fullName evidence="8">Transcriptional regulatory protein</fullName>
    </submittedName>
</protein>
<dbReference type="InterPro" id="IPR027417">
    <property type="entry name" value="P-loop_NTPase"/>
</dbReference>
<dbReference type="SMART" id="SM00382">
    <property type="entry name" value="AAA"/>
    <property type="match status" value="1"/>
</dbReference>
<dbReference type="Gene3D" id="1.10.10.60">
    <property type="entry name" value="Homeodomain-like"/>
    <property type="match status" value="1"/>
</dbReference>
<dbReference type="InterPro" id="IPR001789">
    <property type="entry name" value="Sig_transdc_resp-reg_receiver"/>
</dbReference>
<dbReference type="Gene3D" id="3.40.50.300">
    <property type="entry name" value="P-loop containing nucleotide triphosphate hydrolases"/>
    <property type="match status" value="1"/>
</dbReference>
<dbReference type="InterPro" id="IPR011006">
    <property type="entry name" value="CheY-like_superfamily"/>
</dbReference>
<evidence type="ECO:0000256" key="1">
    <source>
        <dbReference type="ARBA" id="ARBA00022741"/>
    </source>
</evidence>
<dbReference type="AlphaFoldDB" id="Q3IBQ0"/>
<dbReference type="PROSITE" id="PS00676">
    <property type="entry name" value="SIGMA54_INTERACT_2"/>
    <property type="match status" value="1"/>
</dbReference>
<evidence type="ECO:0000256" key="5">
    <source>
        <dbReference type="PROSITE-ProRule" id="PRU00169"/>
    </source>
</evidence>
<evidence type="ECO:0000259" key="6">
    <source>
        <dbReference type="PROSITE" id="PS50045"/>
    </source>
</evidence>
<dbReference type="GO" id="GO:0006355">
    <property type="term" value="P:regulation of DNA-templated transcription"/>
    <property type="evidence" value="ECO:0007669"/>
    <property type="project" value="InterPro"/>
</dbReference>
<evidence type="ECO:0000256" key="3">
    <source>
        <dbReference type="ARBA" id="ARBA00023015"/>
    </source>
</evidence>
<gene>
    <name evidence="8" type="ORF">42c90045</name>
</gene>
<dbReference type="GO" id="GO:0043565">
    <property type="term" value="F:sequence-specific DNA binding"/>
    <property type="evidence" value="ECO:0007669"/>
    <property type="project" value="InterPro"/>
</dbReference>
<dbReference type="EMBL" id="CT025834">
    <property type="protein sequence ID" value="CAJ31153.1"/>
    <property type="molecule type" value="Genomic_DNA"/>
</dbReference>
<evidence type="ECO:0000313" key="8">
    <source>
        <dbReference type="EMBL" id="CAJ31153.1"/>
    </source>
</evidence>
<keyword evidence="1" id="KW-0547">Nucleotide-binding</keyword>
<dbReference type="InterPro" id="IPR025943">
    <property type="entry name" value="Sigma_54_int_dom_ATP-bd_2"/>
</dbReference>
<evidence type="ECO:0000256" key="4">
    <source>
        <dbReference type="ARBA" id="ARBA00023163"/>
    </source>
</evidence>
<dbReference type="PROSITE" id="PS50045">
    <property type="entry name" value="SIGMA54_INTERACT_4"/>
    <property type="match status" value="1"/>
</dbReference>
<dbReference type="InterPro" id="IPR002197">
    <property type="entry name" value="HTH_Fis"/>
</dbReference>
<reference evidence="8" key="1">
    <citation type="journal article" date="2005" name="J. Bacteriol.">
        <title>Clustered genes related to sulfate respiration in uncultured prokaryotes support the theory of their concomitant horizontal transfer.</title>
        <authorList>
            <person name="Mussmann M."/>
            <person name="Richter M."/>
            <person name="Lombardot T."/>
            <person name="Meyerdierks A."/>
            <person name="Kuever J."/>
            <person name="Kube M."/>
            <person name="Glockner F.O."/>
            <person name="Amann R."/>
        </authorList>
    </citation>
    <scope>NUCLEOTIDE SEQUENCE</scope>
</reference>
<dbReference type="Gene3D" id="3.40.50.2300">
    <property type="match status" value="1"/>
</dbReference>
<keyword evidence="5" id="KW-0597">Phosphoprotein</keyword>
<keyword evidence="3" id="KW-0805">Transcription regulation</keyword>
<feature type="modified residue" description="4-aspartylphosphate" evidence="5">
    <location>
        <position position="56"/>
    </location>
</feature>
<evidence type="ECO:0000259" key="7">
    <source>
        <dbReference type="PROSITE" id="PS50110"/>
    </source>
</evidence>
<dbReference type="PANTHER" id="PTHR32071:SF57">
    <property type="entry name" value="C4-DICARBOXYLATE TRANSPORT TRANSCRIPTIONAL REGULATORY PROTEIN DCTD"/>
    <property type="match status" value="1"/>
</dbReference>
<dbReference type="Pfam" id="PF02954">
    <property type="entry name" value="HTH_8"/>
    <property type="match status" value="1"/>
</dbReference>
<evidence type="ECO:0000256" key="2">
    <source>
        <dbReference type="ARBA" id="ARBA00022840"/>
    </source>
</evidence>
<accession>Q3IBQ0</accession>
<dbReference type="SUPFAM" id="SSF52172">
    <property type="entry name" value="CheY-like"/>
    <property type="match status" value="1"/>
</dbReference>
<dbReference type="GO" id="GO:0005524">
    <property type="term" value="F:ATP binding"/>
    <property type="evidence" value="ECO:0007669"/>
    <property type="project" value="UniProtKB-KW"/>
</dbReference>
<dbReference type="Pfam" id="PF00072">
    <property type="entry name" value="Response_reg"/>
    <property type="match status" value="1"/>
</dbReference>
<organism evidence="8">
    <name type="scientific">uncultured sulfate-reducing bacterium</name>
    <dbReference type="NCBI Taxonomy" id="153939"/>
    <lineage>
        <taxon>Bacteria</taxon>
        <taxon>environmental samples</taxon>
    </lineage>
</organism>
<dbReference type="InterPro" id="IPR009057">
    <property type="entry name" value="Homeodomain-like_sf"/>
</dbReference>
<dbReference type="InterPro" id="IPR025662">
    <property type="entry name" value="Sigma_54_int_dom_ATP-bd_1"/>
</dbReference>
<dbReference type="SUPFAM" id="SSF46689">
    <property type="entry name" value="Homeodomain-like"/>
    <property type="match status" value="1"/>
</dbReference>
<keyword evidence="4" id="KW-0804">Transcription</keyword>
<dbReference type="Pfam" id="PF25601">
    <property type="entry name" value="AAA_lid_14"/>
    <property type="match status" value="1"/>
</dbReference>